<evidence type="ECO:0000256" key="5">
    <source>
        <dbReference type="ARBA" id="ARBA00022679"/>
    </source>
</evidence>
<dbReference type="eggNOG" id="COG1057">
    <property type="taxonomic scope" value="Bacteria"/>
</dbReference>
<evidence type="ECO:0000313" key="14">
    <source>
        <dbReference type="EMBL" id="AAZ98394.1"/>
    </source>
</evidence>
<dbReference type="HAMAP" id="MF_00244">
    <property type="entry name" value="NaMN_adenylyltr"/>
    <property type="match status" value="1"/>
</dbReference>
<dbReference type="InterPro" id="IPR014729">
    <property type="entry name" value="Rossmann-like_a/b/a_fold"/>
</dbReference>
<accession>Q3SG62</accession>
<protein>
    <recommendedName>
        <fullName evidence="11">Probable nicotinate-nucleotide adenylyltransferase</fullName>
        <ecNumber evidence="11">2.7.7.18</ecNumber>
    </recommendedName>
    <alternativeName>
        <fullName evidence="11">Deamido-NAD(+) diphosphorylase</fullName>
    </alternativeName>
    <alternativeName>
        <fullName evidence="11">Deamido-NAD(+) pyrophosphorylase</fullName>
    </alternativeName>
    <alternativeName>
        <fullName evidence="11">Nicotinate mononucleotide adenylyltransferase</fullName>
        <shortName evidence="11">NaMN adenylyltransferase</shortName>
    </alternativeName>
</protein>
<dbReference type="GO" id="GO:0009435">
    <property type="term" value="P:NAD+ biosynthetic process"/>
    <property type="evidence" value="ECO:0007669"/>
    <property type="project" value="UniProtKB-UniRule"/>
</dbReference>
<dbReference type="STRING" id="292415.Tbd_2441"/>
<comment type="catalytic activity">
    <reaction evidence="10 11">
        <text>nicotinate beta-D-ribonucleotide + ATP + H(+) = deamido-NAD(+) + diphosphate</text>
        <dbReference type="Rhea" id="RHEA:22860"/>
        <dbReference type="ChEBI" id="CHEBI:15378"/>
        <dbReference type="ChEBI" id="CHEBI:30616"/>
        <dbReference type="ChEBI" id="CHEBI:33019"/>
        <dbReference type="ChEBI" id="CHEBI:57502"/>
        <dbReference type="ChEBI" id="CHEBI:58437"/>
        <dbReference type="EC" id="2.7.7.18"/>
    </reaction>
</comment>
<dbReference type="Proteomes" id="UP000008291">
    <property type="component" value="Chromosome"/>
</dbReference>
<dbReference type="NCBIfam" id="NF000840">
    <property type="entry name" value="PRK00071.1-3"/>
    <property type="match status" value="1"/>
</dbReference>
<dbReference type="Pfam" id="PF01467">
    <property type="entry name" value="CTP_transf_like"/>
    <property type="match status" value="1"/>
</dbReference>
<dbReference type="NCBIfam" id="TIGR00482">
    <property type="entry name" value="nicotinate (nicotinamide) nucleotide adenylyltransferase"/>
    <property type="match status" value="1"/>
</dbReference>
<dbReference type="CDD" id="cd02165">
    <property type="entry name" value="NMNAT"/>
    <property type="match status" value="1"/>
</dbReference>
<feature type="region of interest" description="Disordered" evidence="12">
    <location>
        <begin position="147"/>
        <end position="176"/>
    </location>
</feature>
<dbReference type="KEGG" id="tbd:Tbd_2441"/>
<keyword evidence="15" id="KW-1185">Reference proteome</keyword>
<dbReference type="HOGENOM" id="CLU_069765_0_0_4"/>
<dbReference type="GO" id="GO:0004515">
    <property type="term" value="F:nicotinate-nucleotide adenylyltransferase activity"/>
    <property type="evidence" value="ECO:0007669"/>
    <property type="project" value="UniProtKB-UniRule"/>
</dbReference>
<dbReference type="UniPathway" id="UPA00253">
    <property type="reaction ID" value="UER00332"/>
</dbReference>
<dbReference type="EC" id="2.7.7.18" evidence="11"/>
<dbReference type="Gene3D" id="3.40.50.620">
    <property type="entry name" value="HUPs"/>
    <property type="match status" value="1"/>
</dbReference>
<keyword evidence="5 11" id="KW-0808">Transferase</keyword>
<keyword evidence="4 11" id="KW-0662">Pyridine nucleotide biosynthesis</keyword>
<evidence type="ECO:0000256" key="2">
    <source>
        <dbReference type="ARBA" id="ARBA00005019"/>
    </source>
</evidence>
<keyword evidence="8 11" id="KW-0067">ATP-binding</keyword>
<dbReference type="AlphaFoldDB" id="Q3SG62"/>
<comment type="similarity">
    <text evidence="3 11">Belongs to the NadD family.</text>
</comment>
<dbReference type="InterPro" id="IPR004821">
    <property type="entry name" value="Cyt_trans-like"/>
</dbReference>
<evidence type="ECO:0000259" key="13">
    <source>
        <dbReference type="Pfam" id="PF01467"/>
    </source>
</evidence>
<evidence type="ECO:0000256" key="4">
    <source>
        <dbReference type="ARBA" id="ARBA00022642"/>
    </source>
</evidence>
<evidence type="ECO:0000256" key="6">
    <source>
        <dbReference type="ARBA" id="ARBA00022695"/>
    </source>
</evidence>
<name>Q3SG62_THIDA</name>
<dbReference type="InterPro" id="IPR005248">
    <property type="entry name" value="NadD/NMNAT"/>
</dbReference>
<keyword evidence="7 11" id="KW-0547">Nucleotide-binding</keyword>
<keyword evidence="9 11" id="KW-0520">NAD</keyword>
<evidence type="ECO:0000256" key="9">
    <source>
        <dbReference type="ARBA" id="ARBA00023027"/>
    </source>
</evidence>
<dbReference type="EMBL" id="CP000116">
    <property type="protein sequence ID" value="AAZ98394.1"/>
    <property type="molecule type" value="Genomic_DNA"/>
</dbReference>
<dbReference type="SUPFAM" id="SSF52374">
    <property type="entry name" value="Nucleotidylyl transferase"/>
    <property type="match status" value="1"/>
</dbReference>
<dbReference type="PANTHER" id="PTHR39321:SF3">
    <property type="entry name" value="PHOSPHOPANTETHEINE ADENYLYLTRANSFERASE"/>
    <property type="match status" value="1"/>
</dbReference>
<sequence>MGRAGGWPRARLAMHAVGVFGGTFDPIHFGHLRLAEEMAEALGLARVLFIPAGQPPHRGTPRTPATHRLEMARRAVQGNPRFTVDGREVAAPGPSYTVDTLTSLRAELGTEVPVWLLLGGDAFLSLPTWHEWRRLFELAHLAVATRPNGGAQTGEPSSELQQEIAQRRNHETRDAPAGSVRMQAMTPLGISATAIRTALARHESARYLLPDAVLDYIHEHRLYIQP</sequence>
<comment type="function">
    <text evidence="1 11">Catalyzes the reversible adenylation of nicotinate mononucleotide (NaMN) to nicotinic acid adenine dinucleotide (NaAD).</text>
</comment>
<evidence type="ECO:0000256" key="7">
    <source>
        <dbReference type="ARBA" id="ARBA00022741"/>
    </source>
</evidence>
<gene>
    <name evidence="11" type="primary">nadD</name>
    <name evidence="14" type="ordered locus">Tbd_2441</name>
</gene>
<evidence type="ECO:0000256" key="1">
    <source>
        <dbReference type="ARBA" id="ARBA00002324"/>
    </source>
</evidence>
<evidence type="ECO:0000256" key="3">
    <source>
        <dbReference type="ARBA" id="ARBA00009014"/>
    </source>
</evidence>
<dbReference type="NCBIfam" id="TIGR00125">
    <property type="entry name" value="cyt_tran_rel"/>
    <property type="match status" value="1"/>
</dbReference>
<proteinExistence type="inferred from homology"/>
<comment type="pathway">
    <text evidence="2 11">Cofactor biosynthesis; NAD(+) biosynthesis; deamido-NAD(+) from nicotinate D-ribonucleotide: step 1/1.</text>
</comment>
<evidence type="ECO:0000256" key="8">
    <source>
        <dbReference type="ARBA" id="ARBA00022840"/>
    </source>
</evidence>
<feature type="compositionally biased region" description="Basic and acidic residues" evidence="12">
    <location>
        <begin position="165"/>
        <end position="174"/>
    </location>
</feature>
<keyword evidence="6 11" id="KW-0548">Nucleotidyltransferase</keyword>
<evidence type="ECO:0000256" key="11">
    <source>
        <dbReference type="HAMAP-Rule" id="MF_00244"/>
    </source>
</evidence>
<dbReference type="GO" id="GO:0005524">
    <property type="term" value="F:ATP binding"/>
    <property type="evidence" value="ECO:0007669"/>
    <property type="project" value="UniProtKB-KW"/>
</dbReference>
<organism evidence="14 15">
    <name type="scientific">Thiobacillus denitrificans (strain ATCC 25259 / T1)</name>
    <dbReference type="NCBI Taxonomy" id="292415"/>
    <lineage>
        <taxon>Bacteria</taxon>
        <taxon>Pseudomonadati</taxon>
        <taxon>Pseudomonadota</taxon>
        <taxon>Betaproteobacteria</taxon>
        <taxon>Nitrosomonadales</taxon>
        <taxon>Thiobacillaceae</taxon>
        <taxon>Thiobacillus</taxon>
    </lineage>
</organism>
<evidence type="ECO:0000256" key="12">
    <source>
        <dbReference type="SAM" id="MobiDB-lite"/>
    </source>
</evidence>
<evidence type="ECO:0000313" key="15">
    <source>
        <dbReference type="Proteomes" id="UP000008291"/>
    </source>
</evidence>
<reference evidence="14 15" key="1">
    <citation type="journal article" date="2006" name="J. Bacteriol.">
        <title>The genome sequence of the obligately chemolithoautotrophic, facultatively anaerobic bacterium Thiobacillus denitrificans.</title>
        <authorList>
            <person name="Beller H.R."/>
            <person name="Chain P.S."/>
            <person name="Letain T.E."/>
            <person name="Chakicherla A."/>
            <person name="Larimer F.W."/>
            <person name="Richardson P.M."/>
            <person name="Coleman M.A."/>
            <person name="Wood A.P."/>
            <person name="Kelly D.P."/>
        </authorList>
    </citation>
    <scope>NUCLEOTIDE SEQUENCE [LARGE SCALE GENOMIC DNA]</scope>
    <source>
        <strain evidence="14 15">ATCC 25259</strain>
    </source>
</reference>
<feature type="domain" description="Cytidyltransferase-like" evidence="13">
    <location>
        <begin position="19"/>
        <end position="197"/>
    </location>
</feature>
<dbReference type="NCBIfam" id="NF000839">
    <property type="entry name" value="PRK00071.1-1"/>
    <property type="match status" value="1"/>
</dbReference>
<dbReference type="PANTHER" id="PTHR39321">
    <property type="entry name" value="NICOTINATE-NUCLEOTIDE ADENYLYLTRANSFERASE-RELATED"/>
    <property type="match status" value="1"/>
</dbReference>
<evidence type="ECO:0000256" key="10">
    <source>
        <dbReference type="ARBA" id="ARBA00048721"/>
    </source>
</evidence>
<feature type="compositionally biased region" description="Polar residues" evidence="12">
    <location>
        <begin position="154"/>
        <end position="164"/>
    </location>
</feature>